<sequence length="91" mass="10958">MNYLAEYYRATKFAEKKFPLTDSSKELGGDRKNLVDELYNKNITELNRRLNYPDTLYNWVMKMDAKLDTPCLKMSQFMRKYYHAKQKIDSN</sequence>
<keyword evidence="2" id="KW-1185">Reference proteome</keyword>
<reference evidence="1" key="1">
    <citation type="submission" date="2022-04" db="EMBL/GenBank/DDBJ databases">
        <title>Mucilaginibacter sp. RS28 isolated from freshwater.</title>
        <authorList>
            <person name="Ko S.-R."/>
        </authorList>
    </citation>
    <scope>NUCLEOTIDE SEQUENCE</scope>
    <source>
        <strain evidence="1">RS28</strain>
    </source>
</reference>
<evidence type="ECO:0000313" key="1">
    <source>
        <dbReference type="EMBL" id="MCJ8211970.1"/>
    </source>
</evidence>
<name>A0A9X1X7P1_9SPHI</name>
<gene>
    <name evidence="1" type="ORF">MUY27_19790</name>
</gene>
<dbReference type="EMBL" id="JALJEJ010000015">
    <property type="protein sequence ID" value="MCJ8211970.1"/>
    <property type="molecule type" value="Genomic_DNA"/>
</dbReference>
<evidence type="ECO:0000313" key="2">
    <source>
        <dbReference type="Proteomes" id="UP001139450"/>
    </source>
</evidence>
<dbReference type="RefSeq" id="WP_245133094.1">
    <property type="nucleotide sequence ID" value="NZ_JALJEJ010000015.1"/>
</dbReference>
<dbReference type="AlphaFoldDB" id="A0A9X1X7P1"/>
<protein>
    <submittedName>
        <fullName evidence="1">Uncharacterized protein</fullName>
    </submittedName>
</protein>
<accession>A0A9X1X7P1</accession>
<comment type="caution">
    <text evidence="1">The sequence shown here is derived from an EMBL/GenBank/DDBJ whole genome shotgun (WGS) entry which is preliminary data.</text>
</comment>
<organism evidence="1 2">
    <name type="scientific">Mucilaginibacter straminoryzae</name>
    <dbReference type="NCBI Taxonomy" id="2932774"/>
    <lineage>
        <taxon>Bacteria</taxon>
        <taxon>Pseudomonadati</taxon>
        <taxon>Bacteroidota</taxon>
        <taxon>Sphingobacteriia</taxon>
        <taxon>Sphingobacteriales</taxon>
        <taxon>Sphingobacteriaceae</taxon>
        <taxon>Mucilaginibacter</taxon>
    </lineage>
</organism>
<dbReference type="Proteomes" id="UP001139450">
    <property type="component" value="Unassembled WGS sequence"/>
</dbReference>
<proteinExistence type="predicted"/>